<accession>A0A367L8Y2</accession>
<evidence type="ECO:0000313" key="3">
    <source>
        <dbReference type="Proteomes" id="UP000253664"/>
    </source>
</evidence>
<sequence>MTRTDEESRTKGEGQEGFFIGCKTVLVQTENPASWQLKKPEMKKNMQGALTPPPPPPAERAGSEEGVEDNSIRIMLPSTPPSSDAADAEHLLRPERSAGHQLTVFELHESFLIVRACSLAHGIRKEPTLETMERFFRAIFRFWDGAFMPVVMPPVEMPVLSTVLSAASVEEVAVHFSKLADDDDDGDDGDREPIRLYFHVTINHQAKTVYTSLRNEHNQPFLGDRDTLLWRHEEMVQHLYHETLAHLCDRVDAEFLAYNEKRAVRYIRNIIAANTHGQRRLSPPFLSGGYVFASSASYLCSHFPLLWAAAWYRGEVPEMWLGM</sequence>
<gene>
    <name evidence="2" type="ORF">L249_5209</name>
</gene>
<evidence type="ECO:0000256" key="1">
    <source>
        <dbReference type="SAM" id="MobiDB-lite"/>
    </source>
</evidence>
<keyword evidence="3" id="KW-1185">Reference proteome</keyword>
<dbReference type="Proteomes" id="UP000253664">
    <property type="component" value="Unassembled WGS sequence"/>
</dbReference>
<comment type="caution">
    <text evidence="2">The sequence shown here is derived from an EMBL/GenBank/DDBJ whole genome shotgun (WGS) entry which is preliminary data.</text>
</comment>
<name>A0A367L8Y2_9HYPO</name>
<proteinExistence type="predicted"/>
<protein>
    <submittedName>
        <fullName evidence="2">Uncharacterized protein</fullName>
    </submittedName>
</protein>
<evidence type="ECO:0000313" key="2">
    <source>
        <dbReference type="EMBL" id="RCI10879.1"/>
    </source>
</evidence>
<dbReference type="OrthoDB" id="5152611at2759"/>
<organism evidence="2 3">
    <name type="scientific">Ophiocordyceps polyrhachis-furcata BCC 54312</name>
    <dbReference type="NCBI Taxonomy" id="1330021"/>
    <lineage>
        <taxon>Eukaryota</taxon>
        <taxon>Fungi</taxon>
        <taxon>Dikarya</taxon>
        <taxon>Ascomycota</taxon>
        <taxon>Pezizomycotina</taxon>
        <taxon>Sordariomycetes</taxon>
        <taxon>Hypocreomycetidae</taxon>
        <taxon>Hypocreales</taxon>
        <taxon>Ophiocordycipitaceae</taxon>
        <taxon>Ophiocordyceps</taxon>
    </lineage>
</organism>
<dbReference type="EMBL" id="LKCN02000011">
    <property type="protein sequence ID" value="RCI10879.1"/>
    <property type="molecule type" value="Genomic_DNA"/>
</dbReference>
<reference evidence="2 3" key="1">
    <citation type="journal article" date="2015" name="BMC Genomics">
        <title>Insights from the genome of Ophiocordyceps polyrhachis-furcata to pathogenicity and host specificity in insect fungi.</title>
        <authorList>
            <person name="Wichadakul D."/>
            <person name="Kobmoo N."/>
            <person name="Ingsriswang S."/>
            <person name="Tangphatsornruang S."/>
            <person name="Chantasingh D."/>
            <person name="Luangsa-ard J.J."/>
            <person name="Eurwilaichitr L."/>
        </authorList>
    </citation>
    <scope>NUCLEOTIDE SEQUENCE [LARGE SCALE GENOMIC DNA]</scope>
    <source>
        <strain evidence="2 3">BCC 54312</strain>
    </source>
</reference>
<feature type="region of interest" description="Disordered" evidence="1">
    <location>
        <begin position="33"/>
        <end position="68"/>
    </location>
</feature>
<dbReference type="AlphaFoldDB" id="A0A367L8Y2"/>